<dbReference type="UniPathway" id="UPA00143"/>
<evidence type="ECO:0000256" key="5">
    <source>
        <dbReference type="ARBA" id="ARBA00022679"/>
    </source>
</evidence>
<feature type="compositionally biased region" description="Acidic residues" evidence="12">
    <location>
        <begin position="22"/>
        <end position="54"/>
    </location>
</feature>
<dbReference type="PROSITE" id="PS51081">
    <property type="entry name" value="ZF_SIAH"/>
    <property type="match status" value="1"/>
</dbReference>
<protein>
    <recommendedName>
        <fullName evidence="4">RING-type E3 ubiquitin transferase</fullName>
        <ecNumber evidence="4">2.3.2.27</ecNumber>
    </recommendedName>
</protein>
<dbReference type="GO" id="GO:0008270">
    <property type="term" value="F:zinc ion binding"/>
    <property type="evidence" value="ECO:0007669"/>
    <property type="project" value="UniProtKB-KW"/>
</dbReference>
<dbReference type="PROSITE" id="PS50089">
    <property type="entry name" value="ZF_RING_2"/>
    <property type="match status" value="1"/>
</dbReference>
<evidence type="ECO:0000259" key="13">
    <source>
        <dbReference type="PROSITE" id="PS50089"/>
    </source>
</evidence>
<feature type="domain" description="RING-type" evidence="13">
    <location>
        <begin position="112"/>
        <end position="148"/>
    </location>
</feature>
<dbReference type="KEGG" id="eus:EUTSA_v10018780mg"/>
<dbReference type="Gramene" id="ESQ28696">
    <property type="protein sequence ID" value="ESQ28696"/>
    <property type="gene ID" value="EUTSA_v10018780mg"/>
</dbReference>
<gene>
    <name evidence="15" type="ORF">EUTSA_v10018780mg</name>
</gene>
<dbReference type="PANTHER" id="PTHR46632:SF22">
    <property type="entry name" value="RING-TYPE E3 UBIQUITIN TRANSFERASE"/>
    <property type="match status" value="1"/>
</dbReference>
<dbReference type="AlphaFoldDB" id="V4MBX1"/>
<evidence type="ECO:0000256" key="7">
    <source>
        <dbReference type="ARBA" id="ARBA00022771"/>
    </source>
</evidence>
<evidence type="ECO:0000256" key="2">
    <source>
        <dbReference type="ARBA" id="ARBA00004906"/>
    </source>
</evidence>
<comment type="function">
    <text evidence="10">E3 ubiquitin-protein ligase that mediates ubiquitination and subsequent proteasomal degradation of target proteins. E3 ubiquitin ligases accept ubiquitin from an E2 ubiquitin-conjugating enzyme in the form of a thioester and then directly transfers the ubiquitin to targeted substrates. It probably triggers the ubiquitin-mediated degradation of different substrates.</text>
</comment>
<dbReference type="InterPro" id="IPR001841">
    <property type="entry name" value="Znf_RING"/>
</dbReference>
<dbReference type="OMA" id="ICIGREY"/>
<organism evidence="15 16">
    <name type="scientific">Eutrema salsugineum</name>
    <name type="common">Saltwater cress</name>
    <name type="synonym">Sisymbrium salsugineum</name>
    <dbReference type="NCBI Taxonomy" id="72664"/>
    <lineage>
        <taxon>Eukaryota</taxon>
        <taxon>Viridiplantae</taxon>
        <taxon>Streptophyta</taxon>
        <taxon>Embryophyta</taxon>
        <taxon>Tracheophyta</taxon>
        <taxon>Spermatophyta</taxon>
        <taxon>Magnoliopsida</taxon>
        <taxon>eudicotyledons</taxon>
        <taxon>Gunneridae</taxon>
        <taxon>Pentapetalae</taxon>
        <taxon>rosids</taxon>
        <taxon>malvids</taxon>
        <taxon>Brassicales</taxon>
        <taxon>Brassicaceae</taxon>
        <taxon>Eutremeae</taxon>
        <taxon>Eutrema</taxon>
    </lineage>
</organism>
<sequence length="353" mass="39194">MSIPPRPTDPRSPKRQRFPPVVEDDESSEDDEDYTAASVDEEEDDEGDDSDDSEAASVAEEEAVRGEETVIGIAVGVTEAQPARSVSSCSPSSSSSPQQQSIKLKSSDVLDCPTCNEPLKRPIYQCTNGHLACSSCLHKLRKKCPFCRLDIGDIRCRALEIVLEASIVPCRNTVHGCTETTSYDTQSKHEKVCIFVRCSCPLPNCSYIGSYTDVESHTRSVHSWDSDNFIPFVLDSPQIFSMNLRKQKTTVFQEEKKGDLIVVQAFKGSDGVYMTVSSISPLTPGLPNFSCSLAKLNSYTTLRLGLMVKKIQKVEEQLEKPDVSFMLIPTYMLSGDHLKLQICIGREYKYVHI</sequence>
<dbReference type="EMBL" id="KI517953">
    <property type="protein sequence ID" value="ESQ28696.1"/>
    <property type="molecule type" value="Genomic_DNA"/>
</dbReference>
<dbReference type="Pfam" id="PF21361">
    <property type="entry name" value="Sina_ZnF"/>
    <property type="match status" value="1"/>
</dbReference>
<keyword evidence="9" id="KW-0862">Zinc</keyword>
<comment type="pathway">
    <text evidence="2">Protein modification; protein ubiquitination.</text>
</comment>
<evidence type="ECO:0000256" key="12">
    <source>
        <dbReference type="SAM" id="MobiDB-lite"/>
    </source>
</evidence>
<accession>V4MBX1</accession>
<dbReference type="InterPro" id="IPR013010">
    <property type="entry name" value="Znf_SIAH"/>
</dbReference>
<keyword evidence="8" id="KW-0833">Ubl conjugation pathway</keyword>
<comment type="similarity">
    <text evidence="3">Belongs to the SINA (Seven in absentia) family.</text>
</comment>
<evidence type="ECO:0000256" key="9">
    <source>
        <dbReference type="ARBA" id="ARBA00022833"/>
    </source>
</evidence>
<keyword evidence="7 11" id="KW-0863">Zinc-finger</keyword>
<dbReference type="SUPFAM" id="SSF57850">
    <property type="entry name" value="RING/U-box"/>
    <property type="match status" value="1"/>
</dbReference>
<keyword evidence="16" id="KW-1185">Reference proteome</keyword>
<dbReference type="PANTHER" id="PTHR46632">
    <property type="entry name" value="E3 UBIQUITIN-PROTEIN LIGASE SINA-LIKE 4"/>
    <property type="match status" value="1"/>
</dbReference>
<evidence type="ECO:0000259" key="14">
    <source>
        <dbReference type="PROSITE" id="PS51081"/>
    </source>
</evidence>
<keyword evidence="6" id="KW-0479">Metal-binding</keyword>
<keyword evidence="5" id="KW-0808">Transferase</keyword>
<dbReference type="InterPro" id="IPR013083">
    <property type="entry name" value="Znf_RING/FYVE/PHD"/>
</dbReference>
<dbReference type="SUPFAM" id="SSF49599">
    <property type="entry name" value="TRAF domain-like"/>
    <property type="match status" value="1"/>
</dbReference>
<evidence type="ECO:0000256" key="6">
    <source>
        <dbReference type="ARBA" id="ARBA00022723"/>
    </source>
</evidence>
<evidence type="ECO:0000256" key="10">
    <source>
        <dbReference type="ARBA" id="ARBA00024004"/>
    </source>
</evidence>
<evidence type="ECO:0000256" key="8">
    <source>
        <dbReference type="ARBA" id="ARBA00022786"/>
    </source>
</evidence>
<dbReference type="GO" id="GO:0016567">
    <property type="term" value="P:protein ubiquitination"/>
    <property type="evidence" value="ECO:0007669"/>
    <property type="project" value="UniProtKB-UniPathway"/>
</dbReference>
<feature type="domain" description="SIAH-type" evidence="14">
    <location>
        <begin position="165"/>
        <end position="223"/>
    </location>
</feature>
<proteinExistence type="inferred from homology"/>
<dbReference type="GO" id="GO:0061630">
    <property type="term" value="F:ubiquitin protein ligase activity"/>
    <property type="evidence" value="ECO:0007669"/>
    <property type="project" value="UniProtKB-EC"/>
</dbReference>
<feature type="region of interest" description="Disordered" evidence="12">
    <location>
        <begin position="1"/>
        <end position="69"/>
    </location>
</feature>
<dbReference type="EC" id="2.3.2.27" evidence="4"/>
<dbReference type="Proteomes" id="UP000030689">
    <property type="component" value="Unassembled WGS sequence"/>
</dbReference>
<dbReference type="OrthoDB" id="1104619at2759"/>
<evidence type="ECO:0000256" key="1">
    <source>
        <dbReference type="ARBA" id="ARBA00000900"/>
    </source>
</evidence>
<name>V4MBX1_EUTSA</name>
<evidence type="ECO:0000313" key="16">
    <source>
        <dbReference type="Proteomes" id="UP000030689"/>
    </source>
</evidence>
<dbReference type="Gene3D" id="3.30.40.10">
    <property type="entry name" value="Zinc/RING finger domain, C3HC4 (zinc finger)"/>
    <property type="match status" value="2"/>
</dbReference>
<comment type="catalytic activity">
    <reaction evidence="1">
        <text>S-ubiquitinyl-[E2 ubiquitin-conjugating enzyme]-L-cysteine + [acceptor protein]-L-lysine = [E2 ubiquitin-conjugating enzyme]-L-cysteine + N(6)-ubiquitinyl-[acceptor protein]-L-lysine.</text>
        <dbReference type="EC" id="2.3.2.27"/>
    </reaction>
</comment>
<evidence type="ECO:0000256" key="11">
    <source>
        <dbReference type="PROSITE-ProRule" id="PRU00455"/>
    </source>
</evidence>
<dbReference type="InterPro" id="IPR044286">
    <property type="entry name" value="SINL_plant"/>
</dbReference>
<evidence type="ECO:0000256" key="3">
    <source>
        <dbReference type="ARBA" id="ARBA00009119"/>
    </source>
</evidence>
<dbReference type="CDD" id="cd16571">
    <property type="entry name" value="RING-HC_SIAHs"/>
    <property type="match status" value="1"/>
</dbReference>
<evidence type="ECO:0000313" key="15">
    <source>
        <dbReference type="EMBL" id="ESQ28696.1"/>
    </source>
</evidence>
<dbReference type="Pfam" id="PF21362">
    <property type="entry name" value="Sina_RING"/>
    <property type="match status" value="1"/>
</dbReference>
<reference evidence="15 16" key="1">
    <citation type="journal article" date="2013" name="Front. Plant Sci.">
        <title>The Reference Genome of the Halophytic Plant Eutrema salsugineum.</title>
        <authorList>
            <person name="Yang R."/>
            <person name="Jarvis D.E."/>
            <person name="Chen H."/>
            <person name="Beilstein M.A."/>
            <person name="Grimwood J."/>
            <person name="Jenkins J."/>
            <person name="Shu S."/>
            <person name="Prochnik S."/>
            <person name="Xin M."/>
            <person name="Ma C."/>
            <person name="Schmutz J."/>
            <person name="Wing R.A."/>
            <person name="Mitchell-Olds T."/>
            <person name="Schumaker K.S."/>
            <person name="Wang X."/>
        </authorList>
    </citation>
    <scope>NUCLEOTIDE SEQUENCE [LARGE SCALE GENOMIC DNA]</scope>
</reference>
<dbReference type="InterPro" id="IPR049548">
    <property type="entry name" value="Sina-like_RING"/>
</dbReference>
<dbReference type="eggNOG" id="KOG3002">
    <property type="taxonomic scope" value="Eukaryota"/>
</dbReference>
<evidence type="ECO:0000256" key="4">
    <source>
        <dbReference type="ARBA" id="ARBA00012483"/>
    </source>
</evidence>
<dbReference type="STRING" id="72664.V4MBX1"/>